<evidence type="ECO:0000259" key="1">
    <source>
        <dbReference type="Pfam" id="PF13460"/>
    </source>
</evidence>
<evidence type="ECO:0000313" key="2">
    <source>
        <dbReference type="EMBL" id="GAA3242232.1"/>
    </source>
</evidence>
<reference evidence="3" key="1">
    <citation type="journal article" date="2019" name="Int. J. Syst. Evol. Microbiol.">
        <title>The Global Catalogue of Microorganisms (GCM) 10K type strain sequencing project: providing services to taxonomists for standard genome sequencing and annotation.</title>
        <authorList>
            <consortium name="The Broad Institute Genomics Platform"/>
            <consortium name="The Broad Institute Genome Sequencing Center for Infectious Disease"/>
            <person name="Wu L."/>
            <person name="Ma J."/>
        </authorList>
    </citation>
    <scope>NUCLEOTIDE SEQUENCE [LARGE SCALE GENOMIC DNA]</scope>
    <source>
        <strain evidence="3">JCM 9377</strain>
    </source>
</reference>
<organism evidence="2 3">
    <name type="scientific">Actinocorallia longicatena</name>
    <dbReference type="NCBI Taxonomy" id="111803"/>
    <lineage>
        <taxon>Bacteria</taxon>
        <taxon>Bacillati</taxon>
        <taxon>Actinomycetota</taxon>
        <taxon>Actinomycetes</taxon>
        <taxon>Streptosporangiales</taxon>
        <taxon>Thermomonosporaceae</taxon>
        <taxon>Actinocorallia</taxon>
    </lineage>
</organism>
<protein>
    <submittedName>
        <fullName evidence="2">SDR family oxidoreductase</fullName>
    </submittedName>
</protein>
<dbReference type="SUPFAM" id="SSF51735">
    <property type="entry name" value="NAD(P)-binding Rossmann-fold domains"/>
    <property type="match status" value="1"/>
</dbReference>
<proteinExistence type="predicted"/>
<dbReference type="RefSeq" id="WP_344839685.1">
    <property type="nucleotide sequence ID" value="NZ_BAAAUV010000049.1"/>
</dbReference>
<dbReference type="Gene3D" id="3.40.50.720">
    <property type="entry name" value="NAD(P)-binding Rossmann-like Domain"/>
    <property type="match status" value="1"/>
</dbReference>
<dbReference type="InterPro" id="IPR051606">
    <property type="entry name" value="Polyketide_Oxido-like"/>
</dbReference>
<sequence>MITVFGASGRIGGLLVRQALDSGHEVRAVVRGTLTEAARPGLTVIRANVLDPTEITEAVTGADAVFSTLGPPNTRPTTILTDGLRSITTAMTKAGTTRLLAVSADGAYPNPTDGPVLRAVGRPLLQRVLRHTFADVRTMEDLIRTTPLDWTILRAPRLTDTPSQGAYRTSTGTPLPRARKIPRTDVAACLLALAPDPSSHRTTITVAT</sequence>
<name>A0ABP6QRF1_9ACTN</name>
<dbReference type="Proteomes" id="UP001501237">
    <property type="component" value="Unassembled WGS sequence"/>
</dbReference>
<dbReference type="EMBL" id="BAAAUV010000049">
    <property type="protein sequence ID" value="GAA3242232.1"/>
    <property type="molecule type" value="Genomic_DNA"/>
</dbReference>
<dbReference type="InterPro" id="IPR016040">
    <property type="entry name" value="NAD(P)-bd_dom"/>
</dbReference>
<keyword evidence="3" id="KW-1185">Reference proteome</keyword>
<gene>
    <name evidence="2" type="ORF">GCM10010468_79840</name>
</gene>
<dbReference type="PANTHER" id="PTHR43355">
    <property type="entry name" value="FLAVIN REDUCTASE (NADPH)"/>
    <property type="match status" value="1"/>
</dbReference>
<dbReference type="Pfam" id="PF13460">
    <property type="entry name" value="NAD_binding_10"/>
    <property type="match status" value="1"/>
</dbReference>
<comment type="caution">
    <text evidence="2">The sequence shown here is derived from an EMBL/GenBank/DDBJ whole genome shotgun (WGS) entry which is preliminary data.</text>
</comment>
<accession>A0ABP6QRF1</accession>
<feature type="domain" description="NAD(P)-binding" evidence="1">
    <location>
        <begin position="6"/>
        <end position="197"/>
    </location>
</feature>
<dbReference type="PANTHER" id="PTHR43355:SF2">
    <property type="entry name" value="FLAVIN REDUCTASE (NADPH)"/>
    <property type="match status" value="1"/>
</dbReference>
<evidence type="ECO:0000313" key="3">
    <source>
        <dbReference type="Proteomes" id="UP001501237"/>
    </source>
</evidence>
<dbReference type="InterPro" id="IPR036291">
    <property type="entry name" value="NAD(P)-bd_dom_sf"/>
</dbReference>